<reference evidence="2 3" key="1">
    <citation type="submission" date="2018-02" db="EMBL/GenBank/DDBJ databases">
        <title>FDA/CDC Antimicrobial Resistant Isolate Bank Genome Sequencing.</title>
        <authorList>
            <person name="Benahmed F.H."/>
            <person name="Lutgring J.D."/>
            <person name="Yoo B."/>
            <person name="Machado M."/>
            <person name="Brown A."/>
            <person name="McAllister G."/>
            <person name="Perry A."/>
            <person name="Halpin A.L."/>
            <person name="Vavikolanu K."/>
            <person name="Ott S."/>
            <person name="Zhao X."/>
            <person name="Tallon L.J."/>
            <person name="Sadzewicz L."/>
            <person name="Aluvathingal J."/>
            <person name="Nadendla S."/>
            <person name="Voskania-kordi A."/>
            <person name="Simonyan V."/>
            <person name="Patel J."/>
            <person name="Shawar R.M."/>
        </authorList>
    </citation>
    <scope>NUCLEOTIDE SEQUENCE [LARGE SCALE GENOMIC DNA]</scope>
    <source>
        <strain evidence="2 3">AR_0356</strain>
        <plasmid evidence="2 3">unnamed2</plasmid>
    </source>
</reference>
<keyword evidence="3" id="KW-1185">Reference proteome</keyword>
<geneLocation type="plasmid" evidence="2 3">
    <name>unnamed2</name>
</geneLocation>
<proteinExistence type="predicted"/>
<dbReference type="EMBL" id="CP027170">
    <property type="protein sequence ID" value="AVK09128.1"/>
    <property type="molecule type" value="Genomic_DNA"/>
</dbReference>
<dbReference type="AlphaFoldDB" id="A0A2R3J4M1"/>
<name>A0A2R3J4M1_9PSED</name>
<organism evidence="2 3">
    <name type="scientific">Pseudomonas paraeruginosa</name>
    <dbReference type="NCBI Taxonomy" id="2994495"/>
    <lineage>
        <taxon>Bacteria</taxon>
        <taxon>Pseudomonadati</taxon>
        <taxon>Pseudomonadota</taxon>
        <taxon>Gammaproteobacteria</taxon>
        <taxon>Pseudomonadales</taxon>
        <taxon>Pseudomonadaceae</taxon>
        <taxon>Pseudomonas</taxon>
    </lineage>
</organism>
<gene>
    <name evidence="2" type="ORF">CSB93_6664</name>
</gene>
<evidence type="ECO:0000313" key="2">
    <source>
        <dbReference type="EMBL" id="AVK09128.1"/>
    </source>
</evidence>
<evidence type="ECO:0000313" key="3">
    <source>
        <dbReference type="Proteomes" id="UP000238390"/>
    </source>
</evidence>
<protein>
    <submittedName>
        <fullName evidence="2">Uncharacterized protein</fullName>
    </submittedName>
</protein>
<evidence type="ECO:0000256" key="1">
    <source>
        <dbReference type="SAM" id="MobiDB-lite"/>
    </source>
</evidence>
<keyword evidence="2" id="KW-0614">Plasmid</keyword>
<feature type="region of interest" description="Disordered" evidence="1">
    <location>
        <begin position="23"/>
        <end position="42"/>
    </location>
</feature>
<dbReference type="Proteomes" id="UP000238390">
    <property type="component" value="Plasmid unnamed2"/>
</dbReference>
<accession>A0A2R3J4M1</accession>
<sequence>MFLVLMRHAQRLAGGRVVEVKHRSESLSGPTAKAPAPFSAEE</sequence>